<gene>
    <name evidence="1" type="ORF">NCTC12877_00436</name>
</gene>
<keyword evidence="2" id="KW-1185">Reference proteome</keyword>
<sequence length="78" mass="8852">MLVETTSLPIYIQEQIIAHQQSELLASKAKPLPQKGLIGGEQVFGIWANQNIDGVAYQNQLRSEWEREWEKDGAEISQ</sequence>
<dbReference type="EMBL" id="UGQB01000004">
    <property type="protein sequence ID" value="STZ07467.1"/>
    <property type="molecule type" value="Genomic_DNA"/>
</dbReference>
<proteinExistence type="predicted"/>
<dbReference type="Proteomes" id="UP000254065">
    <property type="component" value="Unassembled WGS sequence"/>
</dbReference>
<evidence type="ECO:0000313" key="1">
    <source>
        <dbReference type="EMBL" id="STZ07467.1"/>
    </source>
</evidence>
<protein>
    <submittedName>
        <fullName evidence="1">Uncharacterized protein</fullName>
    </submittedName>
</protein>
<dbReference type="STRING" id="1122244.GCA_000426885_01866"/>
<dbReference type="RefSeq" id="WP_029103308.1">
    <property type="nucleotide sequence ID" value="NZ_UGQB01000004.1"/>
</dbReference>
<name>A0A378QYC3_9GAMM</name>
<dbReference type="OrthoDB" id="5772152at2"/>
<dbReference type="AlphaFoldDB" id="A0A378QYC3"/>
<evidence type="ECO:0000313" key="2">
    <source>
        <dbReference type="Proteomes" id="UP000254065"/>
    </source>
</evidence>
<reference evidence="1 2" key="1">
    <citation type="submission" date="2018-06" db="EMBL/GenBank/DDBJ databases">
        <authorList>
            <consortium name="Pathogen Informatics"/>
            <person name="Doyle S."/>
        </authorList>
    </citation>
    <scope>NUCLEOTIDE SEQUENCE [LARGE SCALE GENOMIC DNA]</scope>
    <source>
        <strain evidence="1 2">NCTC12877</strain>
    </source>
</reference>
<accession>A0A378QYC3</accession>
<organism evidence="1 2">
    <name type="scientific">Moraxella caprae</name>
    <dbReference type="NCBI Taxonomy" id="90240"/>
    <lineage>
        <taxon>Bacteria</taxon>
        <taxon>Pseudomonadati</taxon>
        <taxon>Pseudomonadota</taxon>
        <taxon>Gammaproteobacteria</taxon>
        <taxon>Moraxellales</taxon>
        <taxon>Moraxellaceae</taxon>
        <taxon>Moraxella</taxon>
    </lineage>
</organism>